<reference evidence="2" key="1">
    <citation type="journal article" date="2023" name="G3 (Bethesda)">
        <title>Whole genome assemblies of Zophobas morio and Tenebrio molitor.</title>
        <authorList>
            <person name="Kaur S."/>
            <person name="Stinson S.A."/>
            <person name="diCenzo G.C."/>
        </authorList>
    </citation>
    <scope>NUCLEOTIDE SEQUENCE</scope>
    <source>
        <strain evidence="2">QUZm001</strain>
    </source>
</reference>
<dbReference type="Pfam" id="PF00550">
    <property type="entry name" value="PP-binding"/>
    <property type="match status" value="1"/>
</dbReference>
<comment type="caution">
    <text evidence="2">The sequence shown here is derived from an EMBL/GenBank/DDBJ whole genome shotgun (WGS) entry which is preliminary data.</text>
</comment>
<dbReference type="GO" id="GO:0004312">
    <property type="term" value="F:fatty acid synthase activity"/>
    <property type="evidence" value="ECO:0007669"/>
    <property type="project" value="TreeGrafter"/>
</dbReference>
<dbReference type="Pfam" id="PF08659">
    <property type="entry name" value="KR"/>
    <property type="match status" value="1"/>
</dbReference>
<dbReference type="Proteomes" id="UP001168821">
    <property type="component" value="Unassembled WGS sequence"/>
</dbReference>
<dbReference type="InterPro" id="IPR013968">
    <property type="entry name" value="PKS_KR"/>
</dbReference>
<name>A0AA38IBK3_9CUCU</name>
<dbReference type="EMBL" id="JALNTZ010000005">
    <property type="protein sequence ID" value="KAJ3652411.1"/>
    <property type="molecule type" value="Genomic_DNA"/>
</dbReference>
<dbReference type="PANTHER" id="PTHR43775">
    <property type="entry name" value="FATTY ACID SYNTHASE"/>
    <property type="match status" value="1"/>
</dbReference>
<keyword evidence="3" id="KW-1185">Reference proteome</keyword>
<dbReference type="InterPro" id="IPR057326">
    <property type="entry name" value="KR_dom"/>
</dbReference>
<dbReference type="SMART" id="SM00822">
    <property type="entry name" value="PKS_KR"/>
    <property type="match status" value="1"/>
</dbReference>
<sequence length="309" mass="34827">MPNQVQIRHLHEFYVYLTTTFISQYLTTLFYRGIGLELSDWLVLRGAKKLVLTSRLGRRSGYHQQRINIWKFYDVQVKVYANDVFTEQKCENLIKKANELEQVDAIFNLAVVLQDALMEHQSKEKFLASFTPKAQARVFLDKVSGKLCPNLRHFVVFSSVSCGLGNAERICENRKREGLPGVAIQWGAIGDVGLVAKMQKENKELVIGGTLQQKISSCLEVLDVLLKHDYPVVSSMVVAEKHQKGDALSAVDAVAHVLGIKDMKTVSQYTTFAELGTDSMMGTEVIQLLEKDFEIYTTSKDLLSLTFAK</sequence>
<evidence type="ECO:0000313" key="2">
    <source>
        <dbReference type="EMBL" id="KAJ3652411.1"/>
    </source>
</evidence>
<dbReference type="Gene3D" id="1.10.1200.10">
    <property type="entry name" value="ACP-like"/>
    <property type="match status" value="1"/>
</dbReference>
<dbReference type="InterPro" id="IPR036736">
    <property type="entry name" value="ACP-like_sf"/>
</dbReference>
<organism evidence="2 3">
    <name type="scientific">Zophobas morio</name>
    <dbReference type="NCBI Taxonomy" id="2755281"/>
    <lineage>
        <taxon>Eukaryota</taxon>
        <taxon>Metazoa</taxon>
        <taxon>Ecdysozoa</taxon>
        <taxon>Arthropoda</taxon>
        <taxon>Hexapoda</taxon>
        <taxon>Insecta</taxon>
        <taxon>Pterygota</taxon>
        <taxon>Neoptera</taxon>
        <taxon>Endopterygota</taxon>
        <taxon>Coleoptera</taxon>
        <taxon>Polyphaga</taxon>
        <taxon>Cucujiformia</taxon>
        <taxon>Tenebrionidae</taxon>
        <taxon>Zophobas</taxon>
    </lineage>
</organism>
<dbReference type="SUPFAM" id="SSF51735">
    <property type="entry name" value="NAD(P)-binding Rossmann-fold domains"/>
    <property type="match status" value="1"/>
</dbReference>
<dbReference type="GO" id="GO:0006633">
    <property type="term" value="P:fatty acid biosynthetic process"/>
    <property type="evidence" value="ECO:0007669"/>
    <property type="project" value="TreeGrafter"/>
</dbReference>
<dbReference type="Gene3D" id="3.40.50.720">
    <property type="entry name" value="NAD(P)-binding Rossmann-like Domain"/>
    <property type="match status" value="1"/>
</dbReference>
<dbReference type="PANTHER" id="PTHR43775:SF23">
    <property type="entry name" value="FATTY ACID SYNTHASE 3"/>
    <property type="match status" value="1"/>
</dbReference>
<protein>
    <recommendedName>
        <fullName evidence="1">Ketoreductase domain-containing protein</fullName>
    </recommendedName>
</protein>
<dbReference type="SUPFAM" id="SSF47336">
    <property type="entry name" value="ACP-like"/>
    <property type="match status" value="1"/>
</dbReference>
<dbReference type="InterPro" id="IPR036291">
    <property type="entry name" value="NAD(P)-bd_dom_sf"/>
</dbReference>
<proteinExistence type="predicted"/>
<feature type="domain" description="Ketoreductase" evidence="1">
    <location>
        <begin position="31"/>
        <end position="192"/>
    </location>
</feature>
<dbReference type="InterPro" id="IPR050091">
    <property type="entry name" value="PKS_NRPS_Biosynth_Enz"/>
</dbReference>
<evidence type="ECO:0000259" key="1">
    <source>
        <dbReference type="SMART" id="SM00822"/>
    </source>
</evidence>
<dbReference type="InterPro" id="IPR009081">
    <property type="entry name" value="PP-bd_ACP"/>
</dbReference>
<evidence type="ECO:0000313" key="3">
    <source>
        <dbReference type="Proteomes" id="UP001168821"/>
    </source>
</evidence>
<accession>A0AA38IBK3</accession>
<gene>
    <name evidence="2" type="ORF">Zmor_018379</name>
</gene>
<dbReference type="AlphaFoldDB" id="A0AA38IBK3"/>